<dbReference type="Gene3D" id="3.30.1400.10">
    <property type="entry name" value="ZipA, C-terminal FtsZ-binding domain"/>
    <property type="match status" value="1"/>
</dbReference>
<keyword evidence="6 8" id="KW-0472">Membrane</keyword>
<evidence type="ECO:0000313" key="13">
    <source>
        <dbReference type="Proteomes" id="UP000295375"/>
    </source>
</evidence>
<protein>
    <recommendedName>
        <fullName evidence="8 9">Cell division protein ZipA</fullName>
    </recommendedName>
</protein>
<feature type="domain" description="ZipA C-terminal FtsZ-binding" evidence="11">
    <location>
        <begin position="149"/>
        <end position="279"/>
    </location>
</feature>
<dbReference type="NCBIfam" id="TIGR02205">
    <property type="entry name" value="septum_zipA"/>
    <property type="match status" value="1"/>
</dbReference>
<dbReference type="Pfam" id="PF04354">
    <property type="entry name" value="ZipA_C"/>
    <property type="match status" value="1"/>
</dbReference>
<keyword evidence="5 8" id="KW-1133">Transmembrane helix</keyword>
<dbReference type="GO" id="GO:0005886">
    <property type="term" value="C:plasma membrane"/>
    <property type="evidence" value="ECO:0007669"/>
    <property type="project" value="UniProtKB-SubCell"/>
</dbReference>
<reference evidence="12 13" key="1">
    <citation type="submission" date="2019-03" db="EMBL/GenBank/DDBJ databases">
        <title>Genomic Encyclopedia of Type Strains, Phase IV (KMG-IV): sequencing the most valuable type-strain genomes for metagenomic binning, comparative biology and taxonomic classification.</title>
        <authorList>
            <person name="Goeker M."/>
        </authorList>
    </citation>
    <scope>NUCLEOTIDE SEQUENCE [LARGE SCALE GENOMIC DNA]</scope>
    <source>
        <strain evidence="12 13">DSM 103792</strain>
    </source>
</reference>
<comment type="similarity">
    <text evidence="8 9">Belongs to the ZipA family.</text>
</comment>
<comment type="subcellular location">
    <subcellularLocation>
        <location evidence="8">Cell inner membrane</location>
        <topology evidence="8">Single-pass type I membrane protein</topology>
    </subcellularLocation>
    <text evidence="8">Localizes to the Z ring in an FtsZ-dependent manner.</text>
</comment>
<dbReference type="OrthoDB" id="7054914at2"/>
<evidence type="ECO:0000256" key="5">
    <source>
        <dbReference type="ARBA" id="ARBA00022989"/>
    </source>
</evidence>
<evidence type="ECO:0000256" key="10">
    <source>
        <dbReference type="SAM" id="MobiDB-lite"/>
    </source>
</evidence>
<feature type="compositionally biased region" description="Basic and acidic residues" evidence="10">
    <location>
        <begin position="270"/>
        <end position="290"/>
    </location>
</feature>
<dbReference type="GO" id="GO:0032153">
    <property type="term" value="C:cell division site"/>
    <property type="evidence" value="ECO:0007669"/>
    <property type="project" value="UniProtKB-UniRule"/>
</dbReference>
<dbReference type="InterPro" id="IPR007449">
    <property type="entry name" value="ZipA_FtsZ-bd_C"/>
</dbReference>
<dbReference type="RefSeq" id="WP_133587086.1">
    <property type="nucleotide sequence ID" value="NZ_CP037953.1"/>
</dbReference>
<dbReference type="AlphaFoldDB" id="A0A4R6UY55"/>
<dbReference type="PANTHER" id="PTHR38685">
    <property type="entry name" value="CELL DIVISION PROTEIN ZIPA"/>
    <property type="match status" value="1"/>
</dbReference>
<evidence type="ECO:0000256" key="9">
    <source>
        <dbReference type="RuleBase" id="RU003612"/>
    </source>
</evidence>
<keyword evidence="13" id="KW-1185">Reference proteome</keyword>
<dbReference type="EMBL" id="SNYM01000001">
    <property type="protein sequence ID" value="TDQ51236.1"/>
    <property type="molecule type" value="Genomic_DNA"/>
</dbReference>
<sequence>MDFGFRELLVLTGVALLGYLVWDGWRNRSRDQYKFKLEKNIPPEPETPPVREGIDRDGIGQVRVKTPITESGFEAEPDTLPDVGMPRAASAHVEPVFGDEPVVRQDPELPIGNTGELFADAMAPVKSKNKTKQNKQAAPSKATEPVEPEFQVISLTVHAPEGKLFDGSELSIAMMEASLVFGEMDIFHRHLDGTPNSEIQFSVVNAIKPGTFDPNNLESFSTPGISLFMQMPGPKEPRLAYQLMTNAAEQIARTLGGTILDGTRQQFGAESRRAHENQISQFERKQTAKA</sequence>
<dbReference type="InterPro" id="IPR011919">
    <property type="entry name" value="Cell_div_ZipA"/>
</dbReference>
<keyword evidence="3 8" id="KW-0132">Cell division</keyword>
<evidence type="ECO:0000259" key="11">
    <source>
        <dbReference type="SMART" id="SM00771"/>
    </source>
</evidence>
<evidence type="ECO:0000256" key="4">
    <source>
        <dbReference type="ARBA" id="ARBA00022692"/>
    </source>
</evidence>
<dbReference type="HAMAP" id="MF_00509">
    <property type="entry name" value="ZipA"/>
    <property type="match status" value="1"/>
</dbReference>
<organism evidence="12 13">
    <name type="scientific">Permianibacter aggregans</name>
    <dbReference type="NCBI Taxonomy" id="1510150"/>
    <lineage>
        <taxon>Bacteria</taxon>
        <taxon>Pseudomonadati</taxon>
        <taxon>Pseudomonadota</taxon>
        <taxon>Gammaproteobacteria</taxon>
        <taxon>Pseudomonadales</taxon>
        <taxon>Pseudomonadaceae</taxon>
        <taxon>Permianibacter</taxon>
    </lineage>
</organism>
<dbReference type="SUPFAM" id="SSF64383">
    <property type="entry name" value="Cell-division protein ZipA, C-terminal domain"/>
    <property type="match status" value="1"/>
</dbReference>
<keyword evidence="7 8" id="KW-0131">Cell cycle</keyword>
<evidence type="ECO:0000256" key="8">
    <source>
        <dbReference type="HAMAP-Rule" id="MF_00509"/>
    </source>
</evidence>
<evidence type="ECO:0000313" key="12">
    <source>
        <dbReference type="EMBL" id="TDQ51236.1"/>
    </source>
</evidence>
<dbReference type="SMART" id="SM00771">
    <property type="entry name" value="ZipA_C"/>
    <property type="match status" value="1"/>
</dbReference>
<gene>
    <name evidence="8" type="primary">zipA</name>
    <name evidence="12" type="ORF">EV696_101209</name>
</gene>
<keyword evidence="4 8" id="KW-0812">Transmembrane</keyword>
<dbReference type="GO" id="GO:0000917">
    <property type="term" value="P:division septum assembly"/>
    <property type="evidence" value="ECO:0007669"/>
    <property type="project" value="TreeGrafter"/>
</dbReference>
<feature type="region of interest" description="Disordered" evidence="10">
    <location>
        <begin position="126"/>
        <end position="145"/>
    </location>
</feature>
<evidence type="ECO:0000256" key="2">
    <source>
        <dbReference type="ARBA" id="ARBA00022519"/>
    </source>
</evidence>
<evidence type="ECO:0000256" key="1">
    <source>
        <dbReference type="ARBA" id="ARBA00022475"/>
    </source>
</evidence>
<dbReference type="Proteomes" id="UP000295375">
    <property type="component" value="Unassembled WGS sequence"/>
</dbReference>
<comment type="caution">
    <text evidence="12">The sequence shown here is derived from an EMBL/GenBank/DDBJ whole genome shotgun (WGS) entry which is preliminary data.</text>
</comment>
<evidence type="ECO:0000256" key="6">
    <source>
        <dbReference type="ARBA" id="ARBA00023136"/>
    </source>
</evidence>
<accession>A0A4R6UY55</accession>
<keyword evidence="2 8" id="KW-0997">Cell inner membrane</keyword>
<evidence type="ECO:0000256" key="3">
    <source>
        <dbReference type="ARBA" id="ARBA00022618"/>
    </source>
</evidence>
<proteinExistence type="inferred from homology"/>
<dbReference type="GO" id="GO:0043093">
    <property type="term" value="P:FtsZ-dependent cytokinesis"/>
    <property type="evidence" value="ECO:0007669"/>
    <property type="project" value="UniProtKB-UniRule"/>
</dbReference>
<dbReference type="PANTHER" id="PTHR38685:SF1">
    <property type="entry name" value="CELL DIVISION PROTEIN ZIPA"/>
    <property type="match status" value="1"/>
</dbReference>
<dbReference type="InterPro" id="IPR036765">
    <property type="entry name" value="ZipA_FtsZ-bd_C_sf"/>
</dbReference>
<name>A0A4R6UY55_9GAMM</name>
<comment type="subunit">
    <text evidence="8">Interacts with FtsZ via their C-terminal domains.</text>
</comment>
<keyword evidence="1 8" id="KW-1003">Cell membrane</keyword>
<comment type="function">
    <text evidence="8 9">Essential cell division protein that stabilizes the FtsZ protofilaments by cross-linking them and that serves as a cytoplasmic membrane anchor for the Z ring. Also required for the recruitment to the septal ring of downstream cell division proteins.</text>
</comment>
<feature type="region of interest" description="Disordered" evidence="10">
    <location>
        <begin position="269"/>
        <end position="290"/>
    </location>
</feature>
<evidence type="ECO:0000256" key="7">
    <source>
        <dbReference type="ARBA" id="ARBA00023306"/>
    </source>
</evidence>